<reference evidence="2" key="1">
    <citation type="submission" date="2012-04" db="EMBL/GenBank/DDBJ databases">
        <title>The Genome Sequence of Loa loa.</title>
        <authorList>
            <consortium name="The Broad Institute Genome Sequencing Platform"/>
            <consortium name="Broad Institute Genome Sequencing Center for Infectious Disease"/>
            <person name="Nutman T.B."/>
            <person name="Fink D.L."/>
            <person name="Russ C."/>
            <person name="Young S."/>
            <person name="Zeng Q."/>
            <person name="Gargeya S."/>
            <person name="Alvarado L."/>
            <person name="Berlin A."/>
            <person name="Chapman S.B."/>
            <person name="Chen Z."/>
            <person name="Freedman E."/>
            <person name="Gellesch M."/>
            <person name="Goldberg J."/>
            <person name="Griggs A."/>
            <person name="Gujja S."/>
            <person name="Heilman E.R."/>
            <person name="Heiman D."/>
            <person name="Howarth C."/>
            <person name="Mehta T."/>
            <person name="Neiman D."/>
            <person name="Pearson M."/>
            <person name="Roberts A."/>
            <person name="Saif S."/>
            <person name="Shea T."/>
            <person name="Shenoy N."/>
            <person name="Sisk P."/>
            <person name="Stolte C."/>
            <person name="Sykes S."/>
            <person name="White J."/>
            <person name="Yandava C."/>
            <person name="Haas B."/>
            <person name="Henn M.R."/>
            <person name="Nusbaum C."/>
            <person name="Birren B."/>
        </authorList>
    </citation>
    <scope>NUCLEOTIDE SEQUENCE [LARGE SCALE GENOMIC DNA]</scope>
</reference>
<dbReference type="AlphaFoldDB" id="A0A1I7VFX6"/>
<accession>A0A1I7VFX6</accession>
<feature type="compositionally biased region" description="Basic and acidic residues" evidence="1">
    <location>
        <begin position="302"/>
        <end position="312"/>
    </location>
</feature>
<feature type="region of interest" description="Disordered" evidence="1">
    <location>
        <begin position="463"/>
        <end position="518"/>
    </location>
</feature>
<feature type="compositionally biased region" description="Basic and acidic residues" evidence="1">
    <location>
        <begin position="506"/>
        <end position="518"/>
    </location>
</feature>
<feature type="region of interest" description="Disordered" evidence="1">
    <location>
        <begin position="289"/>
        <end position="312"/>
    </location>
</feature>
<keyword evidence="2" id="KW-1185">Reference proteome</keyword>
<evidence type="ECO:0000256" key="1">
    <source>
        <dbReference type="SAM" id="MobiDB-lite"/>
    </source>
</evidence>
<evidence type="ECO:0000313" key="2">
    <source>
        <dbReference type="Proteomes" id="UP000095285"/>
    </source>
</evidence>
<name>A0A1I7VFX6_LOALO</name>
<protein>
    <submittedName>
        <fullName evidence="3">WASH complex subunit FAM21</fullName>
    </submittedName>
</protein>
<evidence type="ECO:0000313" key="3">
    <source>
        <dbReference type="WBParaSite" id="EN70_2116"/>
    </source>
</evidence>
<sequence length="714" mass="79311">MLPRNLQTLRDRKSNWSLADDRELCDVLEEIRSSLTSKINNVSDAIRENSLKVVNACVQVSNLNNRLSLFAADQFIESRVGDDTPVCIDPTLTPQTVVQNKQTEATDNLRQAVSMGLELMRTHFKRIDIRPEDLDEDDDSVCMPEPVFEPYDENLSRPLPFLIGSSNWNSSSYTDSLEECTEITKVTEEVIISLPPFTQPKMGECRSPSYSDALDGKLSCIISNRVTSNTKGVDAKIGNYSCEYSGETYTSQDVVATSSSQTSLLKEREVENTVDFTLDLSRNRTSRRYSEVSVTPRNPELSVRHPGSEVSHRPLGVEVSTRLPESEIPVKRILATGAIKDQAKRKTSEVASNAVGKLFVDSSSDEDDLFSDVKNTTAETKRHISTYSNDSQIISTSEQRKNNLQTDMDVRNPDVFTDISKPKNSLKAADHVFTNDAENSDTFRNKLDGILSNKIISNTISGVEKRQKKGIAEERIKNDGTNAVLPSLAKLRAKGPPRRSPSRLSQHSDKGDDKGEVKSIRASVVISANAEDNRTIKGKAEVRNERQDGELKIDPGKYIVENVNNVKQKSEISSIFSSDSDDDFFSAFSGISKTNALVSKLHVENDGIQSLPSSRERSSIISTSRTHTPKIGSKLKNLFDSDDEDIFASTISVEKQEQQSARDKGAVLRNEAIIPKKDRSILEKKETVIPRKLSTSKPKRVDIFGDDSDGDLFS</sequence>
<dbReference type="WBParaSite" id="EN70_2116">
    <property type="protein sequence ID" value="EN70_2116"/>
    <property type="gene ID" value="EN70_2116"/>
</dbReference>
<feature type="compositionally biased region" description="Basic residues" evidence="1">
    <location>
        <begin position="491"/>
        <end position="501"/>
    </location>
</feature>
<proteinExistence type="predicted"/>
<organism evidence="2 3">
    <name type="scientific">Loa loa</name>
    <name type="common">Eye worm</name>
    <name type="synonym">Filaria loa</name>
    <dbReference type="NCBI Taxonomy" id="7209"/>
    <lineage>
        <taxon>Eukaryota</taxon>
        <taxon>Metazoa</taxon>
        <taxon>Ecdysozoa</taxon>
        <taxon>Nematoda</taxon>
        <taxon>Chromadorea</taxon>
        <taxon>Rhabditida</taxon>
        <taxon>Spirurina</taxon>
        <taxon>Spiruromorpha</taxon>
        <taxon>Filarioidea</taxon>
        <taxon>Onchocercidae</taxon>
        <taxon>Loa</taxon>
    </lineage>
</organism>
<dbReference type="Proteomes" id="UP000095285">
    <property type="component" value="Unassembled WGS sequence"/>
</dbReference>
<reference evidence="3" key="2">
    <citation type="submission" date="2016-11" db="UniProtKB">
        <authorList>
            <consortium name="WormBaseParasite"/>
        </authorList>
    </citation>
    <scope>IDENTIFICATION</scope>
</reference>
<dbReference type="STRING" id="7209.A0A1I7VFX6"/>